<protein>
    <submittedName>
        <fullName evidence="3">FG-GAP-like repeat-containing protein</fullName>
    </submittedName>
</protein>
<dbReference type="RefSeq" id="WP_223674596.1">
    <property type="nucleotide sequence ID" value="NZ_JAINZW010000001.1"/>
</dbReference>
<accession>A0ABS7T3G7</accession>
<dbReference type="EMBL" id="JAINZW010000001">
    <property type="protein sequence ID" value="MBZ4038409.1"/>
    <property type="molecule type" value="Genomic_DNA"/>
</dbReference>
<dbReference type="Pfam" id="PF01839">
    <property type="entry name" value="FG-GAP"/>
    <property type="match status" value="1"/>
</dbReference>
<dbReference type="Gene3D" id="2.40.128.340">
    <property type="match status" value="1"/>
</dbReference>
<proteinExistence type="predicted"/>
<keyword evidence="4" id="KW-1185">Reference proteome</keyword>
<dbReference type="PANTHER" id="PTHR46580">
    <property type="entry name" value="SENSOR KINASE-RELATED"/>
    <property type="match status" value="1"/>
</dbReference>
<comment type="caution">
    <text evidence="3">The sequence shown here is derived from an EMBL/GenBank/DDBJ whole genome shotgun (WGS) entry which is preliminary data.</text>
</comment>
<evidence type="ECO:0000313" key="4">
    <source>
        <dbReference type="Proteomes" id="UP001430954"/>
    </source>
</evidence>
<evidence type="ECO:0000313" key="3">
    <source>
        <dbReference type="EMBL" id="MBZ4038409.1"/>
    </source>
</evidence>
<dbReference type="Gene3D" id="3.40.390.10">
    <property type="entry name" value="Collagenase (Catalytic Domain)"/>
    <property type="match status" value="1"/>
</dbReference>
<dbReference type="InterPro" id="IPR028994">
    <property type="entry name" value="Integrin_alpha_N"/>
</dbReference>
<dbReference type="Pfam" id="PF13583">
    <property type="entry name" value="Reprolysin_4"/>
    <property type="match status" value="1"/>
</dbReference>
<evidence type="ECO:0000256" key="1">
    <source>
        <dbReference type="ARBA" id="ARBA00022729"/>
    </source>
</evidence>
<dbReference type="PROSITE" id="PS51257">
    <property type="entry name" value="PROKAR_LIPOPROTEIN"/>
    <property type="match status" value="1"/>
</dbReference>
<dbReference type="Proteomes" id="UP001430954">
    <property type="component" value="Unassembled WGS sequence"/>
</dbReference>
<dbReference type="InterPro" id="IPR013517">
    <property type="entry name" value="FG-GAP"/>
</dbReference>
<dbReference type="Pfam" id="PF13517">
    <property type="entry name" value="FG-GAP_3"/>
    <property type="match status" value="2"/>
</dbReference>
<name>A0ABS7T3G7_9GAMM</name>
<dbReference type="SUPFAM" id="SSF69318">
    <property type="entry name" value="Integrin alpha N-terminal domain"/>
    <property type="match status" value="1"/>
</dbReference>
<dbReference type="SUPFAM" id="SSF55486">
    <property type="entry name" value="Metalloproteases ('zincins'), catalytic domain"/>
    <property type="match status" value="1"/>
</dbReference>
<sequence length="788" mass="84534">MNTRFAWVLAAAVLAGCSNDWSAGLGLADDGQQQAAATAPDAASISPVNGVRPIGFASAPDRGDLLQYPAEPVVRRTGAYTWHATRLSEEHAMAAVVSGRMRITAPDGTPIALDYARHVEHPDGNWSWVGRNPDAPGQDAVITFGPEAVFGSVPQGNDLPPLRLTMADGAGWVVSADPRQLADIRNSATHPDGPDYLVPPKLTSASGASSGMAMAGAQPQAVTASAATTVDVLVGYTNGFASARGGTSAAATRVHNLVDITNQAYANSQVDARLRLVHSMQVTYADATDNGTALEELTGFKAPSTQTTPAPAFTALRAARDQYGADLVVLVRQFKDPENDGCGIAWLIGGGQSGISQSDEFFGYSVVSDGQDQGADGKTYFCREETFAHEVGHNMGSQHDEETAGDSYGAYDYSFGYKTSEAAGDFYTVMAYGDTGQTAYRVFSNPSVSLCGGRACGVANQADNARSLRQATPVIAQFRQSVAEDTTAFVKHDMDGDGKSDILWRYGGDIVGNFRIWTMGGSDRSDVWQTTLSSGYRVVATGDFNGDGIGDVVWRHPEVADLRLWLGKGDGRFDGYWVPSYNGNWDVVGAGDIDGDGKSDLLWRYKGDITGNFRYWIMDGARRDRVGSTTLSSTYAVAATGDFNGDGLLDILWRAPGAGRVRMWLGNGLGFAGHWVESYNQNWTVEGAGDINGDGKDDILWRYKGDIDKNFRYWLMDGAQRLDVGGTTLSSPYEIVSTGDYNGDGKLDILWRVDGASRLRIWIGNGRTFGGAWITSYNFNWQVLDPDL</sequence>
<feature type="chain" id="PRO_5046938183" evidence="2">
    <location>
        <begin position="24"/>
        <end position="788"/>
    </location>
</feature>
<feature type="signal peptide" evidence="2">
    <location>
        <begin position="1"/>
        <end position="23"/>
    </location>
</feature>
<gene>
    <name evidence="3" type="ORF">K6753_02510</name>
</gene>
<dbReference type="InterPro" id="IPR024079">
    <property type="entry name" value="MetalloPept_cat_dom_sf"/>
</dbReference>
<keyword evidence="1 2" id="KW-0732">Signal</keyword>
<organism evidence="3 4">
    <name type="scientific">Novilysobacter selenitireducens</name>
    <dbReference type="NCBI Taxonomy" id="2872639"/>
    <lineage>
        <taxon>Bacteria</taxon>
        <taxon>Pseudomonadati</taxon>
        <taxon>Pseudomonadota</taxon>
        <taxon>Gammaproteobacteria</taxon>
        <taxon>Lysobacterales</taxon>
        <taxon>Lysobacteraceae</taxon>
        <taxon>Novilysobacter</taxon>
    </lineage>
</organism>
<reference evidence="3 4" key="1">
    <citation type="submission" date="2021-09" db="EMBL/GenBank/DDBJ databases">
        <title>Lysobacter sp. 13A isolated from the river sediment.</title>
        <authorList>
            <person name="Liu H."/>
            <person name="Li S."/>
            <person name="Mao S."/>
        </authorList>
    </citation>
    <scope>NUCLEOTIDE SEQUENCE [LARGE SCALE GENOMIC DNA]</scope>
    <source>
        <strain evidence="3 4">13A</strain>
    </source>
</reference>
<evidence type="ECO:0000256" key="2">
    <source>
        <dbReference type="SAM" id="SignalP"/>
    </source>
</evidence>
<dbReference type="Gene3D" id="2.130.10.130">
    <property type="entry name" value="Integrin alpha, N-terminal"/>
    <property type="match status" value="1"/>
</dbReference>